<protein>
    <submittedName>
        <fullName evidence="2">Uncharacterized protein</fullName>
    </submittedName>
</protein>
<accession>A0A1W0X8Y3</accession>
<reference evidence="3" key="1">
    <citation type="submission" date="2017-01" db="EMBL/GenBank/DDBJ databases">
        <title>Comparative genomics of anhydrobiosis in the tardigrade Hypsibius dujardini.</title>
        <authorList>
            <person name="Yoshida Y."/>
            <person name="Koutsovoulos G."/>
            <person name="Laetsch D."/>
            <person name="Stevens L."/>
            <person name="Kumar S."/>
            <person name="Horikawa D."/>
            <person name="Ishino K."/>
            <person name="Komine S."/>
            <person name="Tomita M."/>
            <person name="Blaxter M."/>
            <person name="Arakawa K."/>
        </authorList>
    </citation>
    <scope>NUCLEOTIDE SEQUENCE [LARGE SCALE GENOMIC DNA]</scope>
    <source>
        <strain evidence="3">Z151</strain>
    </source>
</reference>
<comment type="caution">
    <text evidence="2">The sequence shown here is derived from an EMBL/GenBank/DDBJ whole genome shotgun (WGS) entry which is preliminary data.</text>
</comment>
<sequence length="107" mass="11949">MIDRLLQCGAKKKNRCTTTDTKHLGRRFRNDLHPPNLSIERAEYLTDAVDKISMYLLTVEPIGDQQLAGDPGLPRPRSRSLSDPANLLAVARPNALEAQKRNCRALA</sequence>
<dbReference type="Proteomes" id="UP000192578">
    <property type="component" value="Unassembled WGS sequence"/>
</dbReference>
<dbReference type="EMBL" id="MTYJ01000009">
    <property type="protein sequence ID" value="OQV23854.1"/>
    <property type="molecule type" value="Genomic_DNA"/>
</dbReference>
<name>A0A1W0X8Y3_HYPEX</name>
<organism evidence="2 3">
    <name type="scientific">Hypsibius exemplaris</name>
    <name type="common">Freshwater tardigrade</name>
    <dbReference type="NCBI Taxonomy" id="2072580"/>
    <lineage>
        <taxon>Eukaryota</taxon>
        <taxon>Metazoa</taxon>
        <taxon>Ecdysozoa</taxon>
        <taxon>Tardigrada</taxon>
        <taxon>Eutardigrada</taxon>
        <taxon>Parachela</taxon>
        <taxon>Hypsibioidea</taxon>
        <taxon>Hypsibiidae</taxon>
        <taxon>Hypsibius</taxon>
    </lineage>
</organism>
<keyword evidence="3" id="KW-1185">Reference proteome</keyword>
<evidence type="ECO:0000313" key="3">
    <source>
        <dbReference type="Proteomes" id="UP000192578"/>
    </source>
</evidence>
<dbReference type="AlphaFoldDB" id="A0A1W0X8Y3"/>
<evidence type="ECO:0000313" key="2">
    <source>
        <dbReference type="EMBL" id="OQV23854.1"/>
    </source>
</evidence>
<proteinExistence type="predicted"/>
<gene>
    <name evidence="2" type="ORF">BV898_02203</name>
</gene>
<evidence type="ECO:0000256" key="1">
    <source>
        <dbReference type="SAM" id="MobiDB-lite"/>
    </source>
</evidence>
<feature type="region of interest" description="Disordered" evidence="1">
    <location>
        <begin position="64"/>
        <end position="84"/>
    </location>
</feature>